<proteinExistence type="predicted"/>
<dbReference type="Pfam" id="PF00059">
    <property type="entry name" value="Lectin_C"/>
    <property type="match status" value="1"/>
</dbReference>
<keyword evidence="1" id="KW-1015">Disulfide bond</keyword>
<dbReference type="SUPFAM" id="SSF56436">
    <property type="entry name" value="C-type lectin-like"/>
    <property type="match status" value="1"/>
</dbReference>
<dbReference type="PANTHER" id="PTHR22803">
    <property type="entry name" value="MANNOSE, PHOSPHOLIPASE, LECTIN RECEPTOR RELATED"/>
    <property type="match status" value="1"/>
</dbReference>
<dbReference type="PRINTS" id="PR01504">
    <property type="entry name" value="PNCREATITSAP"/>
</dbReference>
<keyword evidence="3" id="KW-0472">Membrane</keyword>
<feature type="region of interest" description="Disordered" evidence="2">
    <location>
        <begin position="1"/>
        <end position="31"/>
    </location>
</feature>
<dbReference type="RefSeq" id="XP_041443080.1">
    <property type="nucleotide sequence ID" value="XM_041587146.1"/>
</dbReference>
<dbReference type="PROSITE" id="PS50041">
    <property type="entry name" value="C_TYPE_LECTIN_2"/>
    <property type="match status" value="1"/>
</dbReference>
<accession>A0A8J1MPV7</accession>
<dbReference type="Gene3D" id="1.10.287.1490">
    <property type="match status" value="1"/>
</dbReference>
<reference evidence="6" key="1">
    <citation type="submission" date="2025-08" db="UniProtKB">
        <authorList>
            <consortium name="RefSeq"/>
        </authorList>
    </citation>
    <scope>IDENTIFICATION</scope>
    <source>
        <strain evidence="6">J_2021</strain>
        <tissue evidence="6">Erythrocytes</tissue>
    </source>
</reference>
<dbReference type="GeneID" id="108711666"/>
<dbReference type="AlphaFoldDB" id="A0A8J1MPV7"/>
<dbReference type="Gene3D" id="3.10.100.10">
    <property type="entry name" value="Mannose-Binding Protein A, subunit A"/>
    <property type="match status" value="1"/>
</dbReference>
<dbReference type="InterPro" id="IPR016187">
    <property type="entry name" value="CTDL_fold"/>
</dbReference>
<dbReference type="GO" id="GO:0038023">
    <property type="term" value="F:signaling receptor activity"/>
    <property type="evidence" value="ECO:0000318"/>
    <property type="project" value="GO_Central"/>
</dbReference>
<keyword evidence="3" id="KW-0812">Transmembrane</keyword>
<evidence type="ECO:0000313" key="5">
    <source>
        <dbReference type="Proteomes" id="UP000186698"/>
    </source>
</evidence>
<keyword evidence="5" id="KW-1185">Reference proteome</keyword>
<keyword evidence="3" id="KW-1133">Transmembrane helix</keyword>
<dbReference type="SMART" id="SM00034">
    <property type="entry name" value="CLECT"/>
    <property type="match status" value="1"/>
</dbReference>
<evidence type="ECO:0000256" key="3">
    <source>
        <dbReference type="SAM" id="Phobius"/>
    </source>
</evidence>
<feature type="domain" description="C-type lectin" evidence="4">
    <location>
        <begin position="253"/>
        <end position="364"/>
    </location>
</feature>
<evidence type="ECO:0000256" key="1">
    <source>
        <dbReference type="ARBA" id="ARBA00023157"/>
    </source>
</evidence>
<protein>
    <submittedName>
        <fullName evidence="6">C-type lectin domain family 4 member G isoform X1</fullName>
    </submittedName>
</protein>
<dbReference type="InterPro" id="IPR018378">
    <property type="entry name" value="C-type_lectin_CS"/>
</dbReference>
<name>A0A8J1MPV7_XENLA</name>
<dbReference type="KEGG" id="xla:108711666"/>
<dbReference type="InterPro" id="IPR050111">
    <property type="entry name" value="C-type_lectin/snaclec_domain"/>
</dbReference>
<feature type="transmembrane region" description="Helical" evidence="3">
    <location>
        <begin position="100"/>
        <end position="126"/>
    </location>
</feature>
<dbReference type="InterPro" id="IPR001304">
    <property type="entry name" value="C-type_lectin-like"/>
</dbReference>
<organism evidence="5 6">
    <name type="scientific">Xenopus laevis</name>
    <name type="common">African clawed frog</name>
    <dbReference type="NCBI Taxonomy" id="8355"/>
    <lineage>
        <taxon>Eukaryota</taxon>
        <taxon>Metazoa</taxon>
        <taxon>Chordata</taxon>
        <taxon>Craniata</taxon>
        <taxon>Vertebrata</taxon>
        <taxon>Euteleostomi</taxon>
        <taxon>Amphibia</taxon>
        <taxon>Batrachia</taxon>
        <taxon>Anura</taxon>
        <taxon>Pipoidea</taxon>
        <taxon>Pipidae</taxon>
        <taxon>Xenopodinae</taxon>
        <taxon>Xenopus</taxon>
        <taxon>Xenopus</taxon>
    </lineage>
</organism>
<dbReference type="PROSITE" id="PS00615">
    <property type="entry name" value="C_TYPE_LECTIN_1"/>
    <property type="match status" value="1"/>
</dbReference>
<evidence type="ECO:0000259" key="4">
    <source>
        <dbReference type="PROSITE" id="PS50041"/>
    </source>
</evidence>
<dbReference type="InterPro" id="IPR016186">
    <property type="entry name" value="C-type_lectin-like/link_sf"/>
</dbReference>
<sequence>MMNKESRSGDPGSSCMWHGGDRTTLRRNQSTGQKDIPIHWHKMDRGNCQGHLDTDDDTYANMETIKSEMKQMEISEKSKEEELSPKFLKASEILRAQRRLLVVLVTLLILAFIFLISLASLVFTYYSAVSSEIRQLKTQESSLSSELSKLQSQVSDSSISNEISMLKIQGSSISDEINKLKDKDSTMSGEINQLKSQDSTMSGEINQLKSQDSTMSGEINQLKSQDSSIYGEINKLKSQETCCGTCPSGWKKIGTTCYYVSTETATWENALNACKDLQALLLIPRDMTEMACVNRLAGRNSRHWIGLKRESSNTWRWLDGTQMTFSNWSSGEPNNDSGKENCVETMDGPWNDNNCDIKLHYICKRTLSC</sequence>
<dbReference type="Proteomes" id="UP000186698">
    <property type="component" value="Chromosome 3L"/>
</dbReference>
<evidence type="ECO:0000313" key="6">
    <source>
        <dbReference type="RefSeq" id="XP_041443080.1"/>
    </source>
</evidence>
<evidence type="ECO:0000256" key="2">
    <source>
        <dbReference type="SAM" id="MobiDB-lite"/>
    </source>
</evidence>
<dbReference type="OrthoDB" id="8950604at2759"/>
<gene>
    <name evidence="6" type="primary">LOC108711666</name>
</gene>